<reference evidence="3" key="1">
    <citation type="submission" date="2022-12" db="EMBL/GenBank/DDBJ databases">
        <title>Chromosome-level genome assembly of the bean flower thrips Megalurothrips usitatus.</title>
        <authorList>
            <person name="Ma L."/>
            <person name="Liu Q."/>
            <person name="Li H."/>
            <person name="Cai W."/>
        </authorList>
    </citation>
    <scope>NUCLEOTIDE SEQUENCE</scope>
    <source>
        <strain evidence="3">Cailab_2022a</strain>
    </source>
</reference>
<dbReference type="Gene3D" id="3.40.50.1820">
    <property type="entry name" value="alpha/beta hydrolase"/>
    <property type="match status" value="1"/>
</dbReference>
<comment type="caution">
    <text evidence="3">The sequence shown here is derived from an EMBL/GenBank/DDBJ whole genome shotgun (WGS) entry which is preliminary data.</text>
</comment>
<name>A0AAV7X7F6_9NEOP</name>
<dbReference type="Pfam" id="PF00135">
    <property type="entry name" value="COesterase"/>
    <property type="match status" value="1"/>
</dbReference>
<protein>
    <recommendedName>
        <fullName evidence="2">Carboxylesterase type B domain-containing protein</fullName>
    </recommendedName>
</protein>
<evidence type="ECO:0000256" key="1">
    <source>
        <dbReference type="ARBA" id="ARBA00023180"/>
    </source>
</evidence>
<dbReference type="InterPro" id="IPR029058">
    <property type="entry name" value="AB_hydrolase_fold"/>
</dbReference>
<evidence type="ECO:0000313" key="4">
    <source>
        <dbReference type="Proteomes" id="UP001075354"/>
    </source>
</evidence>
<evidence type="ECO:0000313" key="3">
    <source>
        <dbReference type="EMBL" id="KAJ1520343.1"/>
    </source>
</evidence>
<dbReference type="EMBL" id="JAPTSV010000015">
    <property type="protein sequence ID" value="KAJ1520343.1"/>
    <property type="molecule type" value="Genomic_DNA"/>
</dbReference>
<dbReference type="Proteomes" id="UP001075354">
    <property type="component" value="Chromosome 15"/>
</dbReference>
<dbReference type="SUPFAM" id="SSF53474">
    <property type="entry name" value="alpha/beta-Hydrolases"/>
    <property type="match status" value="1"/>
</dbReference>
<sequence>MFLFSPLDDPCPAPLATVETGILRGKCRPARDGRPRYAAFLGIPYAKPPTGPLRFKSPRPADAWDGVRDASVFGTKCIQKGPSPLEGSEDCLYLNVYSSWMQEHRGQPLVPVMVHIHGGGHVLYTGNIQQPDYFVASGLVVVTFNYRLTHFGFLNLDNDEAPGNAALKDMIAALRWVNRNIRQFGGDPDKVTIHSCSSAAADAHWLTLLPETEGLFRGAIIKSGSALATWGFTDHHRDLSDPALAALRRWRPGVPDDALLQQSDPVFLITALDYAEDHRDKLQPQTSGSLTISLENRTEGEEPRLIKMDGESYVLSPAQTRSRVPLIMGITNCEYKVLVDRNLCESML</sequence>
<evidence type="ECO:0000259" key="2">
    <source>
        <dbReference type="Pfam" id="PF00135"/>
    </source>
</evidence>
<gene>
    <name evidence="3" type="ORF">ONE63_004541</name>
</gene>
<dbReference type="PANTHER" id="PTHR11559">
    <property type="entry name" value="CARBOXYLESTERASE"/>
    <property type="match status" value="1"/>
</dbReference>
<proteinExistence type="predicted"/>
<accession>A0AAV7X7F6</accession>
<keyword evidence="1" id="KW-0325">Glycoprotein</keyword>
<keyword evidence="4" id="KW-1185">Reference proteome</keyword>
<dbReference type="InterPro" id="IPR002018">
    <property type="entry name" value="CarbesteraseB"/>
</dbReference>
<dbReference type="AlphaFoldDB" id="A0AAV7X7F6"/>
<organism evidence="3 4">
    <name type="scientific">Megalurothrips usitatus</name>
    <name type="common">bean blossom thrips</name>
    <dbReference type="NCBI Taxonomy" id="439358"/>
    <lineage>
        <taxon>Eukaryota</taxon>
        <taxon>Metazoa</taxon>
        <taxon>Ecdysozoa</taxon>
        <taxon>Arthropoda</taxon>
        <taxon>Hexapoda</taxon>
        <taxon>Insecta</taxon>
        <taxon>Pterygota</taxon>
        <taxon>Neoptera</taxon>
        <taxon>Paraneoptera</taxon>
        <taxon>Thysanoptera</taxon>
        <taxon>Terebrantia</taxon>
        <taxon>Thripoidea</taxon>
        <taxon>Thripidae</taxon>
        <taxon>Megalurothrips</taxon>
    </lineage>
</organism>
<feature type="domain" description="Carboxylesterase type B" evidence="2">
    <location>
        <begin position="14"/>
        <end position="339"/>
    </location>
</feature>
<dbReference type="InterPro" id="IPR050309">
    <property type="entry name" value="Type-B_Carboxylest/Lipase"/>
</dbReference>